<gene>
    <name evidence="1" type="ORF">PKF023_11100</name>
</gene>
<dbReference type="Proteomes" id="UP001211097">
    <property type="component" value="Chromosome"/>
</dbReference>
<reference evidence="1" key="1">
    <citation type="submission" date="2022-11" db="EMBL/GenBank/DDBJ databases">
        <title>Complete Genome Sequences of three Polynucleobacter sp. Subcluster PnecC Strains KF022, KF023, and KF032 Isolated from a Shallow Eutrophic Lake in Japan.</title>
        <authorList>
            <person name="Ogata Y."/>
            <person name="Watanabe K."/>
            <person name="Takemine S."/>
            <person name="Shindo C."/>
            <person name="Kurokawa R."/>
            <person name="Suda W."/>
        </authorList>
    </citation>
    <scope>NUCLEOTIDE SEQUENCE</scope>
    <source>
        <strain evidence="1">KF023</strain>
    </source>
</reference>
<proteinExistence type="predicted"/>
<dbReference type="EMBL" id="AP026973">
    <property type="protein sequence ID" value="BDT77307.1"/>
    <property type="molecule type" value="Genomic_DNA"/>
</dbReference>
<protein>
    <submittedName>
        <fullName evidence="1">Uncharacterized protein</fullName>
    </submittedName>
</protein>
<dbReference type="KEGG" id="pyt:PKF023_11100"/>
<sequence>MEFLCKRFEKGYTEEYAMKLMLASGSQKAKVFLDDRDLDQSDAFGSQVVKSVTLARPNILISIEAKFQPEEVMGVSYPAGNVITNITLDPVTGKFKKVEKIQGGILGATIGNGTHTSEETCLLSKAPYKIK</sequence>
<name>A0A9C7CYH7_9BURK</name>
<organism evidence="1">
    <name type="scientific">Polynucleobacter yangtzensis</name>
    <dbReference type="NCBI Taxonomy" id="1743159"/>
    <lineage>
        <taxon>Bacteria</taxon>
        <taxon>Pseudomonadati</taxon>
        <taxon>Pseudomonadota</taxon>
        <taxon>Betaproteobacteria</taxon>
        <taxon>Burkholderiales</taxon>
        <taxon>Burkholderiaceae</taxon>
        <taxon>Polynucleobacter</taxon>
    </lineage>
</organism>
<evidence type="ECO:0000313" key="1">
    <source>
        <dbReference type="EMBL" id="BDT77307.1"/>
    </source>
</evidence>
<dbReference type="AlphaFoldDB" id="A0A9C7CYH7"/>
<accession>A0A9C7CYH7</accession>